<protein>
    <submittedName>
        <fullName evidence="1">Uncharacterized protein</fullName>
    </submittedName>
</protein>
<name>A0A238KEZ0_9RHOB</name>
<evidence type="ECO:0000313" key="2">
    <source>
        <dbReference type="Proteomes" id="UP000220836"/>
    </source>
</evidence>
<sequence length="183" mass="19468">MAILNDIASAIGRALASTTFAMTVEVTDNTDVATAHSPAPEREGAKVDHVPLINRLSHIMSKAPDGIYLRVTVPDVNFTFAMVPGGAVLVGAGPLYHGETIDLSDTVPRLTMRRISPGAWCDKTTVGVFYWGGGTFDFIGEGREMWTEGGPLWLGDARPFSSGRCIDGLGPRTTGVVCGIFDQ</sequence>
<evidence type="ECO:0000313" key="1">
    <source>
        <dbReference type="EMBL" id="SMX41361.1"/>
    </source>
</evidence>
<organism evidence="1 2">
    <name type="scientific">Pelagimonas varians</name>
    <dbReference type="NCBI Taxonomy" id="696760"/>
    <lineage>
        <taxon>Bacteria</taxon>
        <taxon>Pseudomonadati</taxon>
        <taxon>Pseudomonadota</taxon>
        <taxon>Alphaproteobacteria</taxon>
        <taxon>Rhodobacterales</taxon>
        <taxon>Roseobacteraceae</taxon>
        <taxon>Pelagimonas</taxon>
    </lineage>
</organism>
<dbReference type="RefSeq" id="WP_097804755.1">
    <property type="nucleotide sequence ID" value="NZ_FXYH01000007.1"/>
</dbReference>
<dbReference type="AlphaFoldDB" id="A0A238KEZ0"/>
<accession>A0A238KEZ0</accession>
<keyword evidence="2" id="KW-1185">Reference proteome</keyword>
<dbReference type="Proteomes" id="UP000220836">
    <property type="component" value="Unassembled WGS sequence"/>
</dbReference>
<proteinExistence type="predicted"/>
<gene>
    <name evidence="1" type="ORF">PEV8663_02254</name>
</gene>
<reference evidence="1 2" key="1">
    <citation type="submission" date="2017-05" db="EMBL/GenBank/DDBJ databases">
        <authorList>
            <person name="Song R."/>
            <person name="Chenine A.L."/>
            <person name="Ruprecht R.M."/>
        </authorList>
    </citation>
    <scope>NUCLEOTIDE SEQUENCE [LARGE SCALE GENOMIC DNA]</scope>
    <source>
        <strain evidence="1 2">CECT 8663</strain>
    </source>
</reference>
<dbReference type="EMBL" id="FXYH01000007">
    <property type="protein sequence ID" value="SMX41361.1"/>
    <property type="molecule type" value="Genomic_DNA"/>
</dbReference>